<protein>
    <recommendedName>
        <fullName evidence="3">RNA-directed DNA polymerase from mobile element jockey</fullName>
    </recommendedName>
</protein>
<dbReference type="OrthoDB" id="415822at2759"/>
<organism evidence="1 2">
    <name type="scientific">Eumeta variegata</name>
    <name type="common">Bagworm moth</name>
    <name type="synonym">Eumeta japonica</name>
    <dbReference type="NCBI Taxonomy" id="151549"/>
    <lineage>
        <taxon>Eukaryota</taxon>
        <taxon>Metazoa</taxon>
        <taxon>Ecdysozoa</taxon>
        <taxon>Arthropoda</taxon>
        <taxon>Hexapoda</taxon>
        <taxon>Insecta</taxon>
        <taxon>Pterygota</taxon>
        <taxon>Neoptera</taxon>
        <taxon>Endopterygota</taxon>
        <taxon>Lepidoptera</taxon>
        <taxon>Glossata</taxon>
        <taxon>Ditrysia</taxon>
        <taxon>Tineoidea</taxon>
        <taxon>Psychidae</taxon>
        <taxon>Oiketicinae</taxon>
        <taxon>Eumeta</taxon>
    </lineage>
</organism>
<evidence type="ECO:0008006" key="3">
    <source>
        <dbReference type="Google" id="ProtNLM"/>
    </source>
</evidence>
<dbReference type="Proteomes" id="UP000299102">
    <property type="component" value="Unassembled WGS sequence"/>
</dbReference>
<gene>
    <name evidence="1" type="ORF">EVAR_27907_1</name>
</gene>
<keyword evidence="2" id="KW-1185">Reference proteome</keyword>
<comment type="caution">
    <text evidence="1">The sequence shown here is derived from an EMBL/GenBank/DDBJ whole genome shotgun (WGS) entry which is preliminary data.</text>
</comment>
<name>A0A4C1UWY7_EUMVA</name>
<proteinExistence type="predicted"/>
<evidence type="ECO:0000313" key="2">
    <source>
        <dbReference type="Proteomes" id="UP000299102"/>
    </source>
</evidence>
<reference evidence="1 2" key="1">
    <citation type="journal article" date="2019" name="Commun. Biol.">
        <title>The bagworm genome reveals a unique fibroin gene that provides high tensile strength.</title>
        <authorList>
            <person name="Kono N."/>
            <person name="Nakamura H."/>
            <person name="Ohtoshi R."/>
            <person name="Tomita M."/>
            <person name="Numata K."/>
            <person name="Arakawa K."/>
        </authorList>
    </citation>
    <scope>NUCLEOTIDE SEQUENCE [LARGE SCALE GENOMIC DNA]</scope>
</reference>
<evidence type="ECO:0000313" key="1">
    <source>
        <dbReference type="EMBL" id="GBP30294.1"/>
    </source>
</evidence>
<dbReference type="EMBL" id="BGZK01000231">
    <property type="protein sequence ID" value="GBP30294.1"/>
    <property type="molecule type" value="Genomic_DNA"/>
</dbReference>
<sequence length="97" mass="10955">MTHLKKSANAIIVTALFPQQRILSYLFVQCDPQDIPPVTENELAEVCNRVGNKKAPRLDGISNIALKTAIKAAPTLFLSIYDICLKEETFPRKWKQQ</sequence>
<accession>A0A4C1UWY7</accession>
<dbReference type="AlphaFoldDB" id="A0A4C1UWY7"/>